<sequence length="185" mass="19176">MLFSPGWRAPVRQGEVLAVFTLGLLLGGTLTATVIWSLSGLSAPLPPSARTAAILAVAGLGAAREAGLVRVPLPQNARQIPQDVLQAHLRKGALQFGFELGTGVRTYVSATAPYVLALGLLLAREDALTTVLTGTAFGAGRALSALLTYLARDDRRDAAMAVRMPPVKNATALASLSALALLLLL</sequence>
<dbReference type="RefSeq" id="WP_179847318.1">
    <property type="nucleotide sequence ID" value="NZ_JACCBA010000001.1"/>
</dbReference>
<keyword evidence="3" id="KW-1185">Reference proteome</keyword>
<evidence type="ECO:0000256" key="1">
    <source>
        <dbReference type="SAM" id="Phobius"/>
    </source>
</evidence>
<evidence type="ECO:0000313" key="3">
    <source>
        <dbReference type="Proteomes" id="UP000529783"/>
    </source>
</evidence>
<feature type="transmembrane region" description="Helical" evidence="1">
    <location>
        <begin position="16"/>
        <end position="38"/>
    </location>
</feature>
<keyword evidence="1" id="KW-1133">Transmembrane helix</keyword>
<proteinExistence type="predicted"/>
<comment type="caution">
    <text evidence="2">The sequence shown here is derived from an EMBL/GenBank/DDBJ whole genome shotgun (WGS) entry which is preliminary data.</text>
</comment>
<protein>
    <submittedName>
        <fullName evidence="2">Uncharacterized protein</fullName>
    </submittedName>
</protein>
<organism evidence="2 3">
    <name type="scientific">Actinomadura luteofluorescens</name>
    <dbReference type="NCBI Taxonomy" id="46163"/>
    <lineage>
        <taxon>Bacteria</taxon>
        <taxon>Bacillati</taxon>
        <taxon>Actinomycetota</taxon>
        <taxon>Actinomycetes</taxon>
        <taxon>Streptosporangiales</taxon>
        <taxon>Thermomonosporaceae</taxon>
        <taxon>Actinomadura</taxon>
    </lineage>
</organism>
<feature type="transmembrane region" description="Helical" evidence="1">
    <location>
        <begin position="130"/>
        <end position="151"/>
    </location>
</feature>
<evidence type="ECO:0000313" key="2">
    <source>
        <dbReference type="EMBL" id="NYD50826.1"/>
    </source>
</evidence>
<gene>
    <name evidence="2" type="ORF">BJY14_006809</name>
</gene>
<dbReference type="AlphaFoldDB" id="A0A7Y9JJG0"/>
<accession>A0A7Y9JJG0</accession>
<name>A0A7Y9JJG0_9ACTN</name>
<dbReference type="Proteomes" id="UP000529783">
    <property type="component" value="Unassembled WGS sequence"/>
</dbReference>
<dbReference type="EMBL" id="JACCBA010000001">
    <property type="protein sequence ID" value="NYD50826.1"/>
    <property type="molecule type" value="Genomic_DNA"/>
</dbReference>
<reference evidence="2 3" key="1">
    <citation type="submission" date="2020-07" db="EMBL/GenBank/DDBJ databases">
        <title>Sequencing the genomes of 1000 actinobacteria strains.</title>
        <authorList>
            <person name="Klenk H.-P."/>
        </authorList>
    </citation>
    <scope>NUCLEOTIDE SEQUENCE [LARGE SCALE GENOMIC DNA]</scope>
    <source>
        <strain evidence="2 3">DSM 40398</strain>
    </source>
</reference>
<keyword evidence="1" id="KW-0472">Membrane</keyword>
<keyword evidence="1" id="KW-0812">Transmembrane</keyword>